<gene>
    <name evidence="1" type="ORF">F7310_02480</name>
</gene>
<dbReference type="InterPro" id="IPR007553">
    <property type="entry name" value="2-thiour_desulf"/>
</dbReference>
<dbReference type="PANTHER" id="PTHR30087">
    <property type="entry name" value="INNER MEMBRANE PROTEIN"/>
    <property type="match status" value="1"/>
</dbReference>
<evidence type="ECO:0000313" key="2">
    <source>
        <dbReference type="Proteomes" id="UP000184222"/>
    </source>
</evidence>
<proteinExistence type="predicted"/>
<dbReference type="STRING" id="573570.F7310_02480"/>
<dbReference type="AlphaFoldDB" id="A0A1L4BR23"/>
<dbReference type="Proteomes" id="UP000184222">
    <property type="component" value="Chromosome"/>
</dbReference>
<keyword evidence="2" id="KW-1185">Reference proteome</keyword>
<dbReference type="PANTHER" id="PTHR30087:SF1">
    <property type="entry name" value="HYPOTHETICAL CYTOSOLIC PROTEIN"/>
    <property type="match status" value="1"/>
</dbReference>
<dbReference type="EMBL" id="CP016796">
    <property type="protein sequence ID" value="API86285.1"/>
    <property type="molecule type" value="Genomic_DNA"/>
</dbReference>
<sequence length="164" mass="18061">MHKILVSSCLLGCKVRYDGDSNLVTDEVFKSWRDEGRLVSVCPETAGGLPIPRSACEIVGGDGRTVLVYKAKVLSKIGEDFSAEYIKGAEAVLELVKKHSIKIAVLKKNSPSCGNQQIYDGTFSNNKMDGYGVTASLLMQNDVKVFNEDQLLQASQFLEELKRR</sequence>
<organism evidence="1 2">
    <name type="scientific">Francisella uliginis</name>
    <dbReference type="NCBI Taxonomy" id="573570"/>
    <lineage>
        <taxon>Bacteria</taxon>
        <taxon>Pseudomonadati</taxon>
        <taxon>Pseudomonadota</taxon>
        <taxon>Gammaproteobacteria</taxon>
        <taxon>Thiotrichales</taxon>
        <taxon>Francisellaceae</taxon>
        <taxon>Francisella</taxon>
    </lineage>
</organism>
<accession>A0A1L4BR23</accession>
<protein>
    <submittedName>
        <fullName evidence="1">Purine-nucleoside phosphorylase</fullName>
    </submittedName>
</protein>
<name>A0A1L4BR23_9GAMM</name>
<dbReference type="OrthoDB" id="495783at2"/>
<evidence type="ECO:0000313" key="1">
    <source>
        <dbReference type="EMBL" id="API86285.1"/>
    </source>
</evidence>
<dbReference type="RefSeq" id="WP_072711510.1">
    <property type="nucleotide sequence ID" value="NZ_CP016796.1"/>
</dbReference>
<dbReference type="Pfam" id="PF04463">
    <property type="entry name" value="2-thiour_desulf"/>
    <property type="match status" value="1"/>
</dbReference>
<dbReference type="KEGG" id="frx:F7310_02480"/>
<reference evidence="1 2" key="1">
    <citation type="journal article" date="2016" name="Appl. Environ. Microbiol.">
        <title>Whole genome relationships among Francisella bacteria of diverse origin define new species and provide specific regions for detection.</title>
        <authorList>
            <person name="Challacombe J.F."/>
            <person name="Petersen J.M."/>
            <person name="Gallegos-Graves V."/>
            <person name="Hodge D."/>
            <person name="Pillai S."/>
            <person name="Kuske C.R."/>
        </authorList>
    </citation>
    <scope>NUCLEOTIDE SEQUENCE [LARGE SCALE GENOMIC DNA]</scope>
    <source>
        <strain evidence="2">TX07-7310</strain>
    </source>
</reference>